<protein>
    <submittedName>
        <fullName evidence="5">ATP-binding cassette domain-containing protein</fullName>
    </submittedName>
</protein>
<dbReference type="AlphaFoldDB" id="A0A923HWB9"/>
<dbReference type="PANTHER" id="PTHR24220:SF86">
    <property type="entry name" value="ABC TRANSPORTER ABCH.1"/>
    <property type="match status" value="1"/>
</dbReference>
<dbReference type="RefSeq" id="WP_148567882.1">
    <property type="nucleotide sequence ID" value="NZ_RXYA01000013.1"/>
</dbReference>
<dbReference type="FunFam" id="3.40.50.300:FF:000032">
    <property type="entry name" value="Export ABC transporter ATP-binding protein"/>
    <property type="match status" value="1"/>
</dbReference>
<dbReference type="InterPro" id="IPR015854">
    <property type="entry name" value="ABC_transpr_LolD-like"/>
</dbReference>
<evidence type="ECO:0000256" key="1">
    <source>
        <dbReference type="ARBA" id="ARBA00022448"/>
    </source>
</evidence>
<keyword evidence="6" id="KW-1185">Reference proteome</keyword>
<dbReference type="PROSITE" id="PS00211">
    <property type="entry name" value="ABC_TRANSPORTER_1"/>
    <property type="match status" value="1"/>
</dbReference>
<dbReference type="GO" id="GO:0022857">
    <property type="term" value="F:transmembrane transporter activity"/>
    <property type="evidence" value="ECO:0007669"/>
    <property type="project" value="UniProtKB-ARBA"/>
</dbReference>
<evidence type="ECO:0000256" key="3">
    <source>
        <dbReference type="ARBA" id="ARBA00022840"/>
    </source>
</evidence>
<keyword evidence="2" id="KW-0547">Nucleotide-binding</keyword>
<dbReference type="GO" id="GO:0005886">
    <property type="term" value="C:plasma membrane"/>
    <property type="evidence" value="ECO:0007669"/>
    <property type="project" value="TreeGrafter"/>
</dbReference>
<dbReference type="InterPro" id="IPR003439">
    <property type="entry name" value="ABC_transporter-like_ATP-bd"/>
</dbReference>
<dbReference type="InterPro" id="IPR017871">
    <property type="entry name" value="ABC_transporter-like_CS"/>
</dbReference>
<accession>A0A923HWB9</accession>
<dbReference type="InterPro" id="IPR027417">
    <property type="entry name" value="P-loop_NTPase"/>
</dbReference>
<organism evidence="5 6">
    <name type="scientific">Acetobacterium paludosum</name>
    <dbReference type="NCBI Taxonomy" id="52693"/>
    <lineage>
        <taxon>Bacteria</taxon>
        <taxon>Bacillati</taxon>
        <taxon>Bacillota</taxon>
        <taxon>Clostridia</taxon>
        <taxon>Eubacteriales</taxon>
        <taxon>Eubacteriaceae</taxon>
        <taxon>Acetobacterium</taxon>
    </lineage>
</organism>
<dbReference type="InterPro" id="IPR017911">
    <property type="entry name" value="MacB-like_ATP-bd"/>
</dbReference>
<evidence type="ECO:0000313" key="6">
    <source>
        <dbReference type="Proteomes" id="UP000616595"/>
    </source>
</evidence>
<comment type="caution">
    <text evidence="5">The sequence shown here is derived from an EMBL/GenBank/DDBJ whole genome shotgun (WGS) entry which is preliminary data.</text>
</comment>
<evidence type="ECO:0000313" key="5">
    <source>
        <dbReference type="EMBL" id="MBC3888415.1"/>
    </source>
</evidence>
<keyword evidence="3 5" id="KW-0067">ATP-binding</keyword>
<name>A0A923HWB9_9FIRM</name>
<dbReference type="PANTHER" id="PTHR24220">
    <property type="entry name" value="IMPORT ATP-BINDING PROTEIN"/>
    <property type="match status" value="1"/>
</dbReference>
<dbReference type="SMART" id="SM00382">
    <property type="entry name" value="AAA"/>
    <property type="match status" value="1"/>
</dbReference>
<proteinExistence type="predicted"/>
<dbReference type="GO" id="GO:0098796">
    <property type="term" value="C:membrane protein complex"/>
    <property type="evidence" value="ECO:0007669"/>
    <property type="project" value="UniProtKB-ARBA"/>
</dbReference>
<dbReference type="Gene3D" id="3.40.50.300">
    <property type="entry name" value="P-loop containing nucleotide triphosphate hydrolases"/>
    <property type="match status" value="1"/>
</dbReference>
<dbReference type="CDD" id="cd03255">
    <property type="entry name" value="ABC_MJ0796_LolCDE_FtsE"/>
    <property type="match status" value="1"/>
</dbReference>
<sequence>MAILEINDLTKTYGKGDTSVTALDHVSFSMNKGEFVAIIGASGSGKSTLMNLIGGIDYPTSGRVKIDGNEIYNLNESELAIFRRRNIGMIYQFYNLIPTLTTAENIMLPRLLDHRKPDPDKLSLILETIGLSERATHLPSELSGGQQQRVSVGRALINDPAFILADEPTGNLDSKASREIIDLLKLANKRSNQTLLVITHDEKIALQADRIITLGDGQILSDEVMKA</sequence>
<dbReference type="EMBL" id="WJBD01000009">
    <property type="protein sequence ID" value="MBC3888415.1"/>
    <property type="molecule type" value="Genomic_DNA"/>
</dbReference>
<keyword evidence="1" id="KW-0813">Transport</keyword>
<dbReference type="InterPro" id="IPR003593">
    <property type="entry name" value="AAA+_ATPase"/>
</dbReference>
<dbReference type="GO" id="GO:0016887">
    <property type="term" value="F:ATP hydrolysis activity"/>
    <property type="evidence" value="ECO:0007669"/>
    <property type="project" value="InterPro"/>
</dbReference>
<dbReference type="Pfam" id="PF00005">
    <property type="entry name" value="ABC_tran"/>
    <property type="match status" value="1"/>
</dbReference>
<evidence type="ECO:0000256" key="2">
    <source>
        <dbReference type="ARBA" id="ARBA00022741"/>
    </source>
</evidence>
<dbReference type="OrthoDB" id="9802264at2"/>
<feature type="domain" description="ABC transporter" evidence="4">
    <location>
        <begin position="4"/>
        <end position="227"/>
    </location>
</feature>
<dbReference type="GO" id="GO:0005524">
    <property type="term" value="F:ATP binding"/>
    <property type="evidence" value="ECO:0007669"/>
    <property type="project" value="UniProtKB-KW"/>
</dbReference>
<gene>
    <name evidence="5" type="ORF">GH810_08840</name>
</gene>
<reference evidence="5" key="1">
    <citation type="submission" date="2019-10" db="EMBL/GenBank/DDBJ databases">
        <authorList>
            <person name="Ross D.E."/>
            <person name="Gulliver D."/>
        </authorList>
    </citation>
    <scope>NUCLEOTIDE SEQUENCE</scope>
    <source>
        <strain evidence="5">DER-2019</strain>
    </source>
</reference>
<dbReference type="PROSITE" id="PS50893">
    <property type="entry name" value="ABC_TRANSPORTER_2"/>
    <property type="match status" value="1"/>
</dbReference>
<dbReference type="Proteomes" id="UP000616595">
    <property type="component" value="Unassembled WGS sequence"/>
</dbReference>
<evidence type="ECO:0000259" key="4">
    <source>
        <dbReference type="PROSITE" id="PS50893"/>
    </source>
</evidence>
<reference evidence="5" key="2">
    <citation type="submission" date="2020-10" db="EMBL/GenBank/DDBJ databases">
        <title>Comparative genomics of the Acetobacterium genus.</title>
        <authorList>
            <person name="Marshall C."/>
            <person name="May H."/>
            <person name="Norman S."/>
        </authorList>
    </citation>
    <scope>NUCLEOTIDE SEQUENCE</scope>
    <source>
        <strain evidence="5">DER-2019</strain>
    </source>
</reference>
<dbReference type="SUPFAM" id="SSF52540">
    <property type="entry name" value="P-loop containing nucleoside triphosphate hydrolases"/>
    <property type="match status" value="1"/>
</dbReference>